<gene>
    <name evidence="1" type="ORF">HPB47_004179</name>
</gene>
<evidence type="ECO:0000313" key="1">
    <source>
        <dbReference type="EMBL" id="KAG0419344.1"/>
    </source>
</evidence>
<evidence type="ECO:0000313" key="2">
    <source>
        <dbReference type="Proteomes" id="UP000805193"/>
    </source>
</evidence>
<organism evidence="1 2">
    <name type="scientific">Ixodes persulcatus</name>
    <name type="common">Taiga tick</name>
    <dbReference type="NCBI Taxonomy" id="34615"/>
    <lineage>
        <taxon>Eukaryota</taxon>
        <taxon>Metazoa</taxon>
        <taxon>Ecdysozoa</taxon>
        <taxon>Arthropoda</taxon>
        <taxon>Chelicerata</taxon>
        <taxon>Arachnida</taxon>
        <taxon>Acari</taxon>
        <taxon>Parasitiformes</taxon>
        <taxon>Ixodida</taxon>
        <taxon>Ixodoidea</taxon>
        <taxon>Ixodidae</taxon>
        <taxon>Ixodinae</taxon>
        <taxon>Ixodes</taxon>
    </lineage>
</organism>
<dbReference type="Proteomes" id="UP000805193">
    <property type="component" value="Unassembled WGS sequence"/>
</dbReference>
<accession>A0AC60PGE8</accession>
<reference evidence="1 2" key="1">
    <citation type="journal article" date="2020" name="Cell">
        <title>Large-Scale Comparative Analyses of Tick Genomes Elucidate Their Genetic Diversity and Vector Capacities.</title>
        <authorList>
            <consortium name="Tick Genome and Microbiome Consortium (TIGMIC)"/>
            <person name="Jia N."/>
            <person name="Wang J."/>
            <person name="Shi W."/>
            <person name="Du L."/>
            <person name="Sun Y."/>
            <person name="Zhan W."/>
            <person name="Jiang J.F."/>
            <person name="Wang Q."/>
            <person name="Zhang B."/>
            <person name="Ji P."/>
            <person name="Bell-Sakyi L."/>
            <person name="Cui X.M."/>
            <person name="Yuan T.T."/>
            <person name="Jiang B.G."/>
            <person name="Yang W.F."/>
            <person name="Lam T.T."/>
            <person name="Chang Q.C."/>
            <person name="Ding S.J."/>
            <person name="Wang X.J."/>
            <person name="Zhu J.G."/>
            <person name="Ruan X.D."/>
            <person name="Zhao L."/>
            <person name="Wei J.T."/>
            <person name="Ye R.Z."/>
            <person name="Que T.C."/>
            <person name="Du C.H."/>
            <person name="Zhou Y.H."/>
            <person name="Cheng J.X."/>
            <person name="Dai P.F."/>
            <person name="Guo W.B."/>
            <person name="Han X.H."/>
            <person name="Huang E.J."/>
            <person name="Li L.F."/>
            <person name="Wei W."/>
            <person name="Gao Y.C."/>
            <person name="Liu J.Z."/>
            <person name="Shao H.Z."/>
            <person name="Wang X."/>
            <person name="Wang C.C."/>
            <person name="Yang T.C."/>
            <person name="Huo Q.B."/>
            <person name="Li W."/>
            <person name="Chen H.Y."/>
            <person name="Chen S.E."/>
            <person name="Zhou L.G."/>
            <person name="Ni X.B."/>
            <person name="Tian J.H."/>
            <person name="Sheng Y."/>
            <person name="Liu T."/>
            <person name="Pan Y.S."/>
            <person name="Xia L.Y."/>
            <person name="Li J."/>
            <person name="Zhao F."/>
            <person name="Cao W.C."/>
        </authorList>
    </citation>
    <scope>NUCLEOTIDE SEQUENCE [LARGE SCALE GENOMIC DNA]</scope>
    <source>
        <strain evidence="1">Iper-2018</strain>
    </source>
</reference>
<sequence length="106" mass="12060">MTMSKIDIISKVEEDRKKQRVDLARELGLPVSTLNTIVGKQEEIRNKVLVFDASVKQTRGAQHAQMEEILVAWFKEVRAAGVNINGKVLREKADEIASWPTKLRIF</sequence>
<proteinExistence type="predicted"/>
<name>A0AC60PGE8_IXOPE</name>
<keyword evidence="2" id="KW-1185">Reference proteome</keyword>
<protein>
    <submittedName>
        <fullName evidence="1">Uncharacterized protein</fullName>
    </submittedName>
</protein>
<comment type="caution">
    <text evidence="1">The sequence shown here is derived from an EMBL/GenBank/DDBJ whole genome shotgun (WGS) entry which is preliminary data.</text>
</comment>
<dbReference type="EMBL" id="JABSTQ010010637">
    <property type="protein sequence ID" value="KAG0419344.1"/>
    <property type="molecule type" value="Genomic_DNA"/>
</dbReference>